<dbReference type="EC" id="2.7.2.8" evidence="1"/>
<dbReference type="Gene3D" id="3.30.2010.20">
    <property type="match status" value="1"/>
</dbReference>
<name>A0A3B0T326_9ZZZZ</name>
<sequence length="140" mass="15819">MFLKHPMLTPEHKNPPDLADIEHMARRTFDSLPQKFRAACGNVLFRVTEVAAEEVLKAMGITNPLYLMGLFEGIGQPQAGEPRTGDLPNVIWLYRLPILDYGAEHNEPVDRVVAHVLIHEIGHHMGFDDDDLERIEKSNA</sequence>
<dbReference type="AlphaFoldDB" id="A0A3B0T326"/>
<organism evidence="1">
    <name type="scientific">hydrothermal vent metagenome</name>
    <dbReference type="NCBI Taxonomy" id="652676"/>
    <lineage>
        <taxon>unclassified sequences</taxon>
        <taxon>metagenomes</taxon>
        <taxon>ecological metagenomes</taxon>
    </lineage>
</organism>
<dbReference type="EMBL" id="UOEM01000059">
    <property type="protein sequence ID" value="VAW13151.1"/>
    <property type="molecule type" value="Genomic_DNA"/>
</dbReference>
<gene>
    <name evidence="1" type="ORF">MNBD_ALPHA09-294</name>
</gene>
<dbReference type="InterPro" id="IPR010428">
    <property type="entry name" value="Zincin_1"/>
</dbReference>
<dbReference type="Pfam" id="PF06262">
    <property type="entry name" value="Zincin_1"/>
    <property type="match status" value="1"/>
</dbReference>
<protein>
    <submittedName>
        <fullName evidence="1">Acetylglutamate kinase</fullName>
        <ecNumber evidence="1">2.7.2.8</ecNumber>
    </submittedName>
</protein>
<dbReference type="CDD" id="cd12952">
    <property type="entry name" value="MMP_ACEL2062"/>
    <property type="match status" value="1"/>
</dbReference>
<evidence type="ECO:0000313" key="1">
    <source>
        <dbReference type="EMBL" id="VAW13151.1"/>
    </source>
</evidence>
<proteinExistence type="predicted"/>
<dbReference type="GO" id="GO:0003991">
    <property type="term" value="F:acetylglutamate kinase activity"/>
    <property type="evidence" value="ECO:0007669"/>
    <property type="project" value="UniProtKB-EC"/>
</dbReference>
<keyword evidence="1" id="KW-0418">Kinase</keyword>
<reference evidence="1" key="1">
    <citation type="submission" date="2018-06" db="EMBL/GenBank/DDBJ databases">
        <authorList>
            <person name="Zhirakovskaya E."/>
        </authorList>
    </citation>
    <scope>NUCLEOTIDE SEQUENCE</scope>
</reference>
<dbReference type="InterPro" id="IPR038555">
    <property type="entry name" value="Zincin_1_sf"/>
</dbReference>
<dbReference type="SUPFAM" id="SSF55486">
    <property type="entry name" value="Metalloproteases ('zincins'), catalytic domain"/>
    <property type="match status" value="1"/>
</dbReference>
<keyword evidence="1" id="KW-0808">Transferase</keyword>
<accession>A0A3B0T326</accession>